<proteinExistence type="predicted"/>
<protein>
    <submittedName>
        <fullName evidence="2">Outer membrane protein</fullName>
    </submittedName>
</protein>
<dbReference type="SUPFAM" id="SSF56925">
    <property type="entry name" value="OMPA-like"/>
    <property type="match status" value="1"/>
</dbReference>
<keyword evidence="3" id="KW-1185">Reference proteome</keyword>
<organism evidence="2 3">
    <name type="scientific">Kushneria pakistanensis</name>
    <dbReference type="NCBI Taxonomy" id="1508770"/>
    <lineage>
        <taxon>Bacteria</taxon>
        <taxon>Pseudomonadati</taxon>
        <taxon>Pseudomonadota</taxon>
        <taxon>Gammaproteobacteria</taxon>
        <taxon>Oceanospirillales</taxon>
        <taxon>Halomonadaceae</taxon>
        <taxon>Kushneria</taxon>
    </lineage>
</organism>
<evidence type="ECO:0000256" key="1">
    <source>
        <dbReference type="SAM" id="SignalP"/>
    </source>
</evidence>
<evidence type="ECO:0000313" key="2">
    <source>
        <dbReference type="EMBL" id="GHC26474.1"/>
    </source>
</evidence>
<dbReference type="PANTHER" id="PTHR36920:SF1">
    <property type="entry name" value="OUTER MEMBRANE PROTEIN W"/>
    <property type="match status" value="1"/>
</dbReference>
<evidence type="ECO:0000313" key="3">
    <source>
        <dbReference type="Proteomes" id="UP000604243"/>
    </source>
</evidence>
<dbReference type="InterPro" id="IPR005618">
    <property type="entry name" value="OMPW"/>
</dbReference>
<feature type="chain" id="PRO_5045594338" evidence="1">
    <location>
        <begin position="28"/>
        <end position="218"/>
    </location>
</feature>
<dbReference type="PANTHER" id="PTHR36920">
    <property type="match status" value="1"/>
</dbReference>
<comment type="caution">
    <text evidence="2">The sequence shown here is derived from an EMBL/GenBank/DDBJ whole genome shotgun (WGS) entry which is preliminary data.</text>
</comment>
<keyword evidence="1" id="KW-0732">Signal</keyword>
<sequence length="218" mass="23667">MASYHKRFGHWAALAGAMALCSSPVVAATTRPGLTQGDWLIRAGAARITPMEMRSNIPLIDGTVETPDVVSPTLDLSYFLTDHWALQLAGGVSSTRYRVADSMLSDFDVGTIKTAAIALMAQYHFRPGASLNPYLGVGMVRSHTLRVDPADHIPDFEVEDINSMLLGAGLDYHLGGHWFANAAIQYLKVPTYQFKGEGFSAEVDMDTLITGLGLGYRF</sequence>
<feature type="signal peptide" evidence="1">
    <location>
        <begin position="1"/>
        <end position="27"/>
    </location>
</feature>
<dbReference type="Gene3D" id="2.40.160.20">
    <property type="match status" value="1"/>
</dbReference>
<dbReference type="Proteomes" id="UP000604243">
    <property type="component" value="Unassembled WGS sequence"/>
</dbReference>
<dbReference type="Pfam" id="PF03922">
    <property type="entry name" value="OmpW"/>
    <property type="match status" value="1"/>
</dbReference>
<dbReference type="EMBL" id="BMZM01000002">
    <property type="protein sequence ID" value="GHC26474.1"/>
    <property type="molecule type" value="Genomic_DNA"/>
</dbReference>
<accession>A0ABQ3FJZ4</accession>
<gene>
    <name evidence="2" type="ORF">GCM10010082_19570</name>
</gene>
<reference evidence="3" key="1">
    <citation type="journal article" date="2019" name="Int. J. Syst. Evol. Microbiol.">
        <title>The Global Catalogue of Microorganisms (GCM) 10K type strain sequencing project: providing services to taxonomists for standard genome sequencing and annotation.</title>
        <authorList>
            <consortium name="The Broad Institute Genomics Platform"/>
            <consortium name="The Broad Institute Genome Sequencing Center for Infectious Disease"/>
            <person name="Wu L."/>
            <person name="Ma J."/>
        </authorList>
    </citation>
    <scope>NUCLEOTIDE SEQUENCE [LARGE SCALE GENOMIC DNA]</scope>
    <source>
        <strain evidence="3">KCTC 42082</strain>
    </source>
</reference>
<name>A0ABQ3FJZ4_9GAMM</name>
<dbReference type="InterPro" id="IPR011250">
    <property type="entry name" value="OMP/PagP_B-barrel"/>
</dbReference>